<protein>
    <submittedName>
        <fullName evidence="2">Uncharacterized protein</fullName>
    </submittedName>
</protein>
<gene>
    <name evidence="2" type="ORF">HDU87_007774</name>
</gene>
<dbReference type="EMBL" id="JADGJQ010000074">
    <property type="protein sequence ID" value="KAJ3172850.1"/>
    <property type="molecule type" value="Genomic_DNA"/>
</dbReference>
<feature type="compositionally biased region" description="Polar residues" evidence="1">
    <location>
        <begin position="163"/>
        <end position="175"/>
    </location>
</feature>
<feature type="region of interest" description="Disordered" evidence="1">
    <location>
        <begin position="135"/>
        <end position="220"/>
    </location>
</feature>
<evidence type="ECO:0000313" key="3">
    <source>
        <dbReference type="Proteomes" id="UP001212152"/>
    </source>
</evidence>
<sequence>MPSERSRPLNNIPAASRAANDTEPRPTRPTPDPKPRTFSPTLHPTLSLDDDVLLSDFERGFGFKDPADAGMSVLMPPVADYGHSLAGFEALDAGDFDDDSELLASGSHTAKAAHTITALSATTRTTKKVTAKLDFFATPPSRPTAAKVRQPLQPASAPQPAQRKNNLLAMSSPPSQGDHDDDSIPPLPPPRADVLFDRENHALPPPRPNSPDDLHDFLTPRPAKTGEWKWAAGGSGVASAAAVMTKTKVVSAAKKPPNTAPPATTSAAAKSAPQVKKKPPIEVVSLDSSDIESMDGEDGADVAAAAEKAKPATKPKPKPAPFSTYAVAEARKADAPQHQYHEVVRSKDARRMMHAVDCPCCRDVSYLCPPPPRLGIIHADD</sequence>
<feature type="compositionally biased region" description="Low complexity" evidence="1">
    <location>
        <begin position="150"/>
        <end position="162"/>
    </location>
</feature>
<feature type="compositionally biased region" description="Basic and acidic residues" evidence="1">
    <location>
        <begin position="20"/>
        <end position="35"/>
    </location>
</feature>
<dbReference type="Proteomes" id="UP001212152">
    <property type="component" value="Unassembled WGS sequence"/>
</dbReference>
<feature type="compositionally biased region" description="Acidic residues" evidence="1">
    <location>
        <begin position="289"/>
        <end position="300"/>
    </location>
</feature>
<proteinExistence type="predicted"/>
<keyword evidence="3" id="KW-1185">Reference proteome</keyword>
<dbReference type="GO" id="GO:0006281">
    <property type="term" value="P:DNA repair"/>
    <property type="evidence" value="ECO:0007669"/>
    <property type="project" value="InterPro"/>
</dbReference>
<comment type="caution">
    <text evidence="2">The sequence shown here is derived from an EMBL/GenBank/DDBJ whole genome shotgun (WGS) entry which is preliminary data.</text>
</comment>
<name>A0AAD5TET0_9FUNG</name>
<dbReference type="AlphaFoldDB" id="A0AAD5TET0"/>
<dbReference type="GO" id="GO:0005634">
    <property type="term" value="C:nucleus"/>
    <property type="evidence" value="ECO:0007669"/>
    <property type="project" value="UniProtKB-SubCell"/>
</dbReference>
<feature type="compositionally biased region" description="Low complexity" evidence="1">
    <location>
        <begin position="252"/>
        <end position="273"/>
    </location>
</feature>
<reference evidence="2" key="1">
    <citation type="submission" date="2020-05" db="EMBL/GenBank/DDBJ databases">
        <title>Phylogenomic resolution of chytrid fungi.</title>
        <authorList>
            <person name="Stajich J.E."/>
            <person name="Amses K."/>
            <person name="Simmons R."/>
            <person name="Seto K."/>
            <person name="Myers J."/>
            <person name="Bonds A."/>
            <person name="Quandt C.A."/>
            <person name="Barry K."/>
            <person name="Liu P."/>
            <person name="Grigoriev I."/>
            <person name="Longcore J.E."/>
            <person name="James T.Y."/>
        </authorList>
    </citation>
    <scope>NUCLEOTIDE SEQUENCE</scope>
    <source>
        <strain evidence="2">JEL0379</strain>
    </source>
</reference>
<feature type="region of interest" description="Disordered" evidence="1">
    <location>
        <begin position="1"/>
        <end position="46"/>
    </location>
</feature>
<evidence type="ECO:0000313" key="2">
    <source>
        <dbReference type="EMBL" id="KAJ3172850.1"/>
    </source>
</evidence>
<accession>A0AAD5TET0</accession>
<feature type="region of interest" description="Disordered" evidence="1">
    <location>
        <begin position="252"/>
        <end position="321"/>
    </location>
</feature>
<evidence type="ECO:0000256" key="1">
    <source>
        <dbReference type="SAM" id="MobiDB-lite"/>
    </source>
</evidence>
<organism evidence="2 3">
    <name type="scientific">Geranomyces variabilis</name>
    <dbReference type="NCBI Taxonomy" id="109894"/>
    <lineage>
        <taxon>Eukaryota</taxon>
        <taxon>Fungi</taxon>
        <taxon>Fungi incertae sedis</taxon>
        <taxon>Chytridiomycota</taxon>
        <taxon>Chytridiomycota incertae sedis</taxon>
        <taxon>Chytridiomycetes</taxon>
        <taxon>Spizellomycetales</taxon>
        <taxon>Powellomycetaceae</taxon>
        <taxon>Geranomyces</taxon>
    </lineage>
</organism>